<evidence type="ECO:0000256" key="3">
    <source>
        <dbReference type="ARBA" id="ARBA00023157"/>
    </source>
</evidence>
<keyword evidence="2" id="KW-0496">Mitochondrion</keyword>
<dbReference type="PANTHER" id="PTHR47445:SF1">
    <property type="entry name" value="OS08G0441400 PROTEIN"/>
    <property type="match status" value="1"/>
</dbReference>
<dbReference type="Proteomes" id="UP000006727">
    <property type="component" value="Chromosome 18"/>
</dbReference>
<dbReference type="Pfam" id="PF02297">
    <property type="entry name" value="COX6B"/>
    <property type="match status" value="1"/>
</dbReference>
<proteinExistence type="predicted"/>
<dbReference type="EMBL" id="ABEU02000018">
    <property type="protein sequence ID" value="PNR35387.1"/>
    <property type="molecule type" value="Genomic_DNA"/>
</dbReference>
<comment type="subcellular location">
    <subcellularLocation>
        <location evidence="1">Mitochondrion</location>
    </subcellularLocation>
</comment>
<dbReference type="Gramene" id="Pp3c18_18500V3.2">
    <property type="protein sequence ID" value="Pp3c18_18500V3.2"/>
    <property type="gene ID" value="Pp3c18_18500"/>
</dbReference>
<accession>A0A2K1J1I8</accession>
<dbReference type="EnsemblPlants" id="Pp3c18_18500V3.1">
    <property type="protein sequence ID" value="Pp3c18_18500V3.1"/>
    <property type="gene ID" value="Pp3c18_18500"/>
</dbReference>
<evidence type="ECO:0000313" key="6">
    <source>
        <dbReference type="Proteomes" id="UP000006727"/>
    </source>
</evidence>
<name>A0A2K1J1I8_PHYPA</name>
<dbReference type="AlphaFoldDB" id="A0A2K1J1I8"/>
<organism evidence="4">
    <name type="scientific">Physcomitrium patens</name>
    <name type="common">Spreading-leaved earth moss</name>
    <name type="synonym">Physcomitrella patens</name>
    <dbReference type="NCBI Taxonomy" id="3218"/>
    <lineage>
        <taxon>Eukaryota</taxon>
        <taxon>Viridiplantae</taxon>
        <taxon>Streptophyta</taxon>
        <taxon>Embryophyta</taxon>
        <taxon>Bryophyta</taxon>
        <taxon>Bryophytina</taxon>
        <taxon>Bryopsida</taxon>
        <taxon>Funariidae</taxon>
        <taxon>Funariales</taxon>
        <taxon>Funariaceae</taxon>
        <taxon>Physcomitrium</taxon>
    </lineage>
</organism>
<reference evidence="4 6" key="2">
    <citation type="journal article" date="2018" name="Plant J.">
        <title>The Physcomitrella patens chromosome-scale assembly reveals moss genome structure and evolution.</title>
        <authorList>
            <person name="Lang D."/>
            <person name="Ullrich K.K."/>
            <person name="Murat F."/>
            <person name="Fuchs J."/>
            <person name="Jenkins J."/>
            <person name="Haas F.B."/>
            <person name="Piednoel M."/>
            <person name="Gundlach H."/>
            <person name="Van Bel M."/>
            <person name="Meyberg R."/>
            <person name="Vives C."/>
            <person name="Morata J."/>
            <person name="Symeonidi A."/>
            <person name="Hiss M."/>
            <person name="Muchero W."/>
            <person name="Kamisugi Y."/>
            <person name="Saleh O."/>
            <person name="Blanc G."/>
            <person name="Decker E.L."/>
            <person name="van Gessel N."/>
            <person name="Grimwood J."/>
            <person name="Hayes R.D."/>
            <person name="Graham S.W."/>
            <person name="Gunter L.E."/>
            <person name="McDaniel S.F."/>
            <person name="Hoernstein S.N.W."/>
            <person name="Larsson A."/>
            <person name="Li F.W."/>
            <person name="Perroud P.F."/>
            <person name="Phillips J."/>
            <person name="Ranjan P."/>
            <person name="Rokshar D.S."/>
            <person name="Rothfels C.J."/>
            <person name="Schneider L."/>
            <person name="Shu S."/>
            <person name="Stevenson D.W."/>
            <person name="Thummler F."/>
            <person name="Tillich M."/>
            <person name="Villarreal Aguilar J.C."/>
            <person name="Widiez T."/>
            <person name="Wong G.K."/>
            <person name="Wymore A."/>
            <person name="Zhang Y."/>
            <person name="Zimmer A.D."/>
            <person name="Quatrano R.S."/>
            <person name="Mayer K.F.X."/>
            <person name="Goodstein D."/>
            <person name="Casacuberta J.M."/>
            <person name="Vandepoele K."/>
            <person name="Reski R."/>
            <person name="Cuming A.C."/>
            <person name="Tuskan G.A."/>
            <person name="Maumus F."/>
            <person name="Salse J."/>
            <person name="Schmutz J."/>
            <person name="Rensing S.A."/>
        </authorList>
    </citation>
    <scope>NUCLEOTIDE SEQUENCE [LARGE SCALE GENOMIC DNA]</scope>
    <source>
        <strain evidence="5 6">cv. Gransden 2004</strain>
    </source>
</reference>
<dbReference type="InterPro" id="IPR048280">
    <property type="entry name" value="COX6B-like"/>
</dbReference>
<keyword evidence="6" id="KW-1185">Reference proteome</keyword>
<dbReference type="EnsemblPlants" id="Pp3c18_18500V3.2">
    <property type="protein sequence ID" value="Pp3c18_18500V3.2"/>
    <property type="gene ID" value="Pp3c18_18500"/>
</dbReference>
<evidence type="ECO:0000256" key="2">
    <source>
        <dbReference type="ARBA" id="ARBA00023128"/>
    </source>
</evidence>
<dbReference type="GO" id="GO:0005739">
    <property type="term" value="C:mitochondrion"/>
    <property type="evidence" value="ECO:0007669"/>
    <property type="project" value="UniProtKB-SubCell"/>
</dbReference>
<dbReference type="InterPro" id="IPR036549">
    <property type="entry name" value="CX6/COA6-like_sf"/>
</dbReference>
<dbReference type="GeneID" id="112295556"/>
<dbReference type="SUPFAM" id="SSF47694">
    <property type="entry name" value="Cytochrome c oxidase subunit h"/>
    <property type="match status" value="1"/>
</dbReference>
<gene>
    <name evidence="5" type="primary">LOC112295556</name>
    <name evidence="4" type="ORF">PHYPA_023287</name>
</gene>
<dbReference type="InterPro" id="IPR048282">
    <property type="entry name" value="COA6_pln"/>
</dbReference>
<dbReference type="OMA" id="CIERETK"/>
<dbReference type="RefSeq" id="XP_024403084.1">
    <property type="nucleotide sequence ID" value="XM_024547316.2"/>
</dbReference>
<protein>
    <submittedName>
        <fullName evidence="4 5">Uncharacterized protein</fullName>
    </submittedName>
</protein>
<evidence type="ECO:0000313" key="5">
    <source>
        <dbReference type="EnsemblPlants" id="Pp3c18_18500V3.1"/>
    </source>
</evidence>
<reference evidence="4 6" key="1">
    <citation type="journal article" date="2008" name="Science">
        <title>The Physcomitrella genome reveals evolutionary insights into the conquest of land by plants.</title>
        <authorList>
            <person name="Rensing S."/>
            <person name="Lang D."/>
            <person name="Zimmer A."/>
            <person name="Terry A."/>
            <person name="Salamov A."/>
            <person name="Shapiro H."/>
            <person name="Nishiyama T."/>
            <person name="Perroud P.-F."/>
            <person name="Lindquist E."/>
            <person name="Kamisugi Y."/>
            <person name="Tanahashi T."/>
            <person name="Sakakibara K."/>
            <person name="Fujita T."/>
            <person name="Oishi K."/>
            <person name="Shin-I T."/>
            <person name="Kuroki Y."/>
            <person name="Toyoda A."/>
            <person name="Suzuki Y."/>
            <person name="Hashimoto A."/>
            <person name="Yamaguchi K."/>
            <person name="Sugano A."/>
            <person name="Kohara Y."/>
            <person name="Fujiyama A."/>
            <person name="Anterola A."/>
            <person name="Aoki S."/>
            <person name="Ashton N."/>
            <person name="Barbazuk W.B."/>
            <person name="Barker E."/>
            <person name="Bennetzen J."/>
            <person name="Bezanilla M."/>
            <person name="Blankenship R."/>
            <person name="Cho S.H."/>
            <person name="Dutcher S."/>
            <person name="Estelle M."/>
            <person name="Fawcett J.A."/>
            <person name="Gundlach H."/>
            <person name="Hanada K."/>
            <person name="Heyl A."/>
            <person name="Hicks K.A."/>
            <person name="Hugh J."/>
            <person name="Lohr M."/>
            <person name="Mayer K."/>
            <person name="Melkozernov A."/>
            <person name="Murata T."/>
            <person name="Nelson D."/>
            <person name="Pils B."/>
            <person name="Prigge M."/>
            <person name="Reiss B."/>
            <person name="Renner T."/>
            <person name="Rombauts S."/>
            <person name="Rushton P."/>
            <person name="Sanderfoot A."/>
            <person name="Schween G."/>
            <person name="Shiu S.-H."/>
            <person name="Stueber K."/>
            <person name="Theodoulou F.L."/>
            <person name="Tu H."/>
            <person name="Van de Peer Y."/>
            <person name="Verrier P.J."/>
            <person name="Waters E."/>
            <person name="Wood A."/>
            <person name="Yang L."/>
            <person name="Cove D."/>
            <person name="Cuming A."/>
            <person name="Hasebe M."/>
            <person name="Lucas S."/>
            <person name="Mishler D.B."/>
            <person name="Reski R."/>
            <person name="Grigoriev I."/>
            <person name="Quatrano R.S."/>
            <person name="Boore J.L."/>
        </authorList>
    </citation>
    <scope>NUCLEOTIDE SEQUENCE [LARGE SCALE GENOMIC DNA]</scope>
    <source>
        <strain evidence="5 6">cv. Gransden 2004</strain>
    </source>
</reference>
<dbReference type="PANTHER" id="PTHR47445">
    <property type="entry name" value="OS08G0441400 PROTEIN"/>
    <property type="match status" value="1"/>
</dbReference>
<dbReference type="Gene3D" id="1.10.10.140">
    <property type="entry name" value="Cytochrome c oxidase, subunit VIb"/>
    <property type="match status" value="1"/>
</dbReference>
<evidence type="ECO:0000256" key="1">
    <source>
        <dbReference type="ARBA" id="ARBA00004173"/>
    </source>
</evidence>
<keyword evidence="3" id="KW-1015">Disulfide bond</keyword>
<dbReference type="PaxDb" id="3218-PP1S33_376V6.1"/>
<reference evidence="5" key="3">
    <citation type="submission" date="2020-12" db="UniProtKB">
        <authorList>
            <consortium name="EnsemblPlants"/>
        </authorList>
    </citation>
    <scope>IDENTIFICATION</scope>
</reference>
<dbReference type="Gramene" id="Pp3c18_18500V3.1">
    <property type="protein sequence ID" value="Pp3c18_18500V3.1"/>
    <property type="gene ID" value="Pp3c18_18500"/>
</dbReference>
<evidence type="ECO:0000313" key="4">
    <source>
        <dbReference type="EMBL" id="PNR35387.1"/>
    </source>
</evidence>
<sequence>MVGWPWSRASEGGVHGQLRENMDLENSAIEDLPHVEKKVLAAGRDACYKARDAFFRCVEADSGHTTPTEIASVGLLYPKQCKSARAFYEQNCRSTWVKHFDRQFCAKKRVKRLLDTGDRARGPINLPATRVGLQPGEH</sequence>